<protein>
    <submittedName>
        <fullName evidence="1">Uncharacterized protein</fullName>
    </submittedName>
</protein>
<keyword evidence="2" id="KW-1185">Reference proteome</keyword>
<evidence type="ECO:0000313" key="1">
    <source>
        <dbReference type="EMBL" id="SDS71104.1"/>
    </source>
</evidence>
<evidence type="ECO:0000313" key="2">
    <source>
        <dbReference type="Proteomes" id="UP000198751"/>
    </source>
</evidence>
<gene>
    <name evidence="1" type="ORF">SAMN04489743_0672</name>
</gene>
<dbReference type="AlphaFoldDB" id="A0A1H1UF00"/>
<name>A0A1H1UF00_9MICC</name>
<proteinExistence type="predicted"/>
<dbReference type="EMBL" id="LT629779">
    <property type="protein sequence ID" value="SDS71104.1"/>
    <property type="molecule type" value="Genomic_DNA"/>
</dbReference>
<dbReference type="RefSeq" id="WP_056082715.1">
    <property type="nucleotide sequence ID" value="NZ_JABXFY010000001.1"/>
</dbReference>
<dbReference type="Proteomes" id="UP000198751">
    <property type="component" value="Chromosome I"/>
</dbReference>
<organism evidence="1 2">
    <name type="scientific">Pseudarthrobacter equi</name>
    <dbReference type="NCBI Taxonomy" id="728066"/>
    <lineage>
        <taxon>Bacteria</taxon>
        <taxon>Bacillati</taxon>
        <taxon>Actinomycetota</taxon>
        <taxon>Actinomycetes</taxon>
        <taxon>Micrococcales</taxon>
        <taxon>Micrococcaceae</taxon>
        <taxon>Pseudarthrobacter</taxon>
    </lineage>
</organism>
<reference evidence="2" key="1">
    <citation type="submission" date="2016-10" db="EMBL/GenBank/DDBJ databases">
        <authorList>
            <person name="Varghese N."/>
            <person name="Submissions S."/>
        </authorList>
    </citation>
    <scope>NUCLEOTIDE SEQUENCE [LARGE SCALE GENOMIC DNA]</scope>
    <source>
        <strain evidence="2">IMMIB L-1606</strain>
    </source>
</reference>
<sequence length="89" mass="9623">MDSYPYSEWARLIGVPVEVRKGRRTVRSGVVDNAMPDSSAVWIAGDANGGRALFTAADGYEVWISPRKLDGNLCYKMAASHLPGAPRLG</sequence>
<dbReference type="OrthoDB" id="4953824at2"/>
<accession>A0A1H1UF00</accession>